<gene>
    <name evidence="2" type="ORF">MNBD_NITROSPINAE03-748</name>
</gene>
<dbReference type="CDD" id="cd05672">
    <property type="entry name" value="M20_ACY1L2-like"/>
    <property type="match status" value="1"/>
</dbReference>
<dbReference type="InterPro" id="IPR036264">
    <property type="entry name" value="Bact_exopeptidase_dim_dom"/>
</dbReference>
<protein>
    <submittedName>
        <fullName evidence="2">N-acyl-L-amino acid amidohydrolase</fullName>
        <ecNumber evidence="2">3.5.1.14</ecNumber>
    </submittedName>
</protein>
<dbReference type="FunFam" id="3.30.70.360:FF:000004">
    <property type="entry name" value="Peptidase M20 domain-containing protein 2"/>
    <property type="match status" value="1"/>
</dbReference>
<dbReference type="GO" id="GO:0046657">
    <property type="term" value="P:folic acid catabolic process"/>
    <property type="evidence" value="ECO:0007669"/>
    <property type="project" value="TreeGrafter"/>
</dbReference>
<reference evidence="2" key="1">
    <citation type="submission" date="2018-06" db="EMBL/GenBank/DDBJ databases">
        <authorList>
            <person name="Zhirakovskaya E."/>
        </authorList>
    </citation>
    <scope>NUCLEOTIDE SEQUENCE</scope>
</reference>
<dbReference type="PANTHER" id="PTHR30575:SF0">
    <property type="entry name" value="XAA-ARG DIPEPTIDASE"/>
    <property type="match status" value="1"/>
</dbReference>
<dbReference type="EMBL" id="UOGB01000289">
    <property type="protein sequence ID" value="VAX24185.1"/>
    <property type="molecule type" value="Genomic_DNA"/>
</dbReference>
<name>A0A3B1CY28_9ZZZZ</name>
<dbReference type="InterPro" id="IPR017439">
    <property type="entry name" value="Amidohydrolase"/>
</dbReference>
<dbReference type="InterPro" id="IPR011650">
    <property type="entry name" value="Peptidase_M20_dimer"/>
</dbReference>
<dbReference type="Gene3D" id="3.30.70.360">
    <property type="match status" value="1"/>
</dbReference>
<dbReference type="InterPro" id="IPR017144">
    <property type="entry name" value="Xaa-Arg_dipeptidase"/>
</dbReference>
<dbReference type="GO" id="GO:0005737">
    <property type="term" value="C:cytoplasm"/>
    <property type="evidence" value="ECO:0007669"/>
    <property type="project" value="TreeGrafter"/>
</dbReference>
<dbReference type="Pfam" id="PF01546">
    <property type="entry name" value="Peptidase_M20"/>
    <property type="match status" value="1"/>
</dbReference>
<evidence type="ECO:0000259" key="1">
    <source>
        <dbReference type="Pfam" id="PF07687"/>
    </source>
</evidence>
<dbReference type="GO" id="GO:0004046">
    <property type="term" value="F:aminoacylase activity"/>
    <property type="evidence" value="ECO:0007669"/>
    <property type="project" value="UniProtKB-EC"/>
</dbReference>
<dbReference type="InterPro" id="IPR052030">
    <property type="entry name" value="Peptidase_M20/M20A_hydrolases"/>
</dbReference>
<dbReference type="PANTHER" id="PTHR30575">
    <property type="entry name" value="PEPTIDASE M20"/>
    <property type="match status" value="1"/>
</dbReference>
<dbReference type="GO" id="GO:0071713">
    <property type="term" value="F:para-aminobenzoyl-glutamate hydrolase activity"/>
    <property type="evidence" value="ECO:0007669"/>
    <property type="project" value="TreeGrafter"/>
</dbReference>
<dbReference type="AlphaFoldDB" id="A0A3B1CY28"/>
<evidence type="ECO:0000313" key="2">
    <source>
        <dbReference type="EMBL" id="VAX24185.1"/>
    </source>
</evidence>
<accession>A0A3B1CY28</accession>
<dbReference type="NCBIfam" id="TIGR01891">
    <property type="entry name" value="amidohydrolases"/>
    <property type="match status" value="1"/>
</dbReference>
<dbReference type="InterPro" id="IPR002933">
    <property type="entry name" value="Peptidase_M20"/>
</dbReference>
<dbReference type="EC" id="3.5.1.14" evidence="2"/>
<dbReference type="PIRSF" id="PIRSF037226">
    <property type="entry name" value="Amidohydrolase_ACY1L2_prd"/>
    <property type="match status" value="1"/>
</dbReference>
<keyword evidence="2" id="KW-0378">Hydrolase</keyword>
<dbReference type="Gene3D" id="3.40.630.10">
    <property type="entry name" value="Zn peptidases"/>
    <property type="match status" value="1"/>
</dbReference>
<proteinExistence type="predicted"/>
<dbReference type="Pfam" id="PF07687">
    <property type="entry name" value="M20_dimer"/>
    <property type="match status" value="1"/>
</dbReference>
<feature type="domain" description="Peptidase M20 dimerisation" evidence="1">
    <location>
        <begin position="173"/>
        <end position="265"/>
    </location>
</feature>
<dbReference type="SUPFAM" id="SSF55031">
    <property type="entry name" value="Bacterial exopeptidase dimerisation domain"/>
    <property type="match status" value="1"/>
</dbReference>
<organism evidence="2">
    <name type="scientific">hydrothermal vent metagenome</name>
    <dbReference type="NCBI Taxonomy" id="652676"/>
    <lineage>
        <taxon>unclassified sequences</taxon>
        <taxon>metagenomes</taxon>
        <taxon>ecological metagenomes</taxon>
    </lineage>
</organism>
<sequence length="396" mass="42811">MKNSTVKRKIREAVDELAGRIIALNKSIFDNPETCFKERESVKLITSQLRAESFEITAPFAGVKTAFKAVSREKPAKPKIALIAEYDALPELGHACGHSMIAASAFGAAAAIKRAVGDHPGELLVIGTPAEEGGGGKIKMIKNSGFKGVDAALMAHPSNKTRVVARMYAISHLQLTFLGKAAHAAAFPDKGVNALDAGVLFYNGISAMRQQLNGQARIHGIFTHGGDAPNIIPEKVVMDFYVRALDRKYFETLIKKVAQCARGAAKAVGCKVKIKKIGHTYDPFYPSYPIGNAFRANMKTLNIAEDRFGETEEIGSSDIGALSLVTPTLHPEYAVGKKTDINHSRDFLKAVVSPKGTAAMLAMTKALAMTTYDLMTDAKLLSEAKDMFLKQRKRMG</sequence>
<dbReference type="SUPFAM" id="SSF53187">
    <property type="entry name" value="Zn-dependent exopeptidases"/>
    <property type="match status" value="1"/>
</dbReference>
<dbReference type="GO" id="GO:0016805">
    <property type="term" value="F:dipeptidase activity"/>
    <property type="evidence" value="ECO:0007669"/>
    <property type="project" value="InterPro"/>
</dbReference>